<keyword evidence="4" id="KW-1015">Disulfide bond</keyword>
<dbReference type="RefSeq" id="WP_152358067.1">
    <property type="nucleotide sequence ID" value="NZ_WBSM01000003.1"/>
</dbReference>
<feature type="binding site" evidence="3">
    <location>
        <position position="436"/>
    </location>
    <ligand>
        <name>Zn(2+)</name>
        <dbReference type="ChEBI" id="CHEBI:29105"/>
        <label>2</label>
    </ligand>
</feature>
<organism evidence="8 11">
    <name type="scientific">Bifidobacterium ramosum</name>
    <dbReference type="NCBI Taxonomy" id="1798158"/>
    <lineage>
        <taxon>Bacteria</taxon>
        <taxon>Bacillati</taxon>
        <taxon>Actinomycetota</taxon>
        <taxon>Actinomycetes</taxon>
        <taxon>Bifidobacteriales</taxon>
        <taxon>Bifidobacteriaceae</taxon>
        <taxon>Bifidobacterium</taxon>
    </lineage>
</organism>
<keyword evidence="9" id="KW-0378">Hydrolase</keyword>
<feature type="disulfide bond" evidence="4">
    <location>
        <begin position="209"/>
        <end position="240"/>
    </location>
</feature>
<evidence type="ECO:0000313" key="11">
    <source>
        <dbReference type="Proteomes" id="UP000482084"/>
    </source>
</evidence>
<evidence type="ECO:0000313" key="8">
    <source>
        <dbReference type="EMBL" id="KAB8288426.1"/>
    </source>
</evidence>
<dbReference type="GO" id="GO:0046872">
    <property type="term" value="F:metal ion binding"/>
    <property type="evidence" value="ECO:0007669"/>
    <property type="project" value="UniProtKB-KW"/>
</dbReference>
<feature type="binding site" evidence="3">
    <location>
        <position position="194"/>
    </location>
    <ligand>
        <name>Mg(2+)</name>
        <dbReference type="ChEBI" id="CHEBI:18420"/>
    </ligand>
</feature>
<evidence type="ECO:0000256" key="2">
    <source>
        <dbReference type="PIRSR" id="PIRSR601952-1"/>
    </source>
</evidence>
<dbReference type="InterPro" id="IPR001952">
    <property type="entry name" value="Alkaline_phosphatase"/>
</dbReference>
<dbReference type="Proteomes" id="UP000482084">
    <property type="component" value="Unassembled WGS sequence"/>
</dbReference>
<reference evidence="9 10" key="1">
    <citation type="submission" date="2019-10" db="EMBL/GenBank/DDBJ databases">
        <title>Bifidobacterium from non-human primates.</title>
        <authorList>
            <person name="Modesto M."/>
        </authorList>
    </citation>
    <scope>NUCLEOTIDE SEQUENCE [LARGE SCALE GENOMIC DNA]</scope>
    <source>
        <strain evidence="9 10">TREM</strain>
    </source>
</reference>
<keyword evidence="11" id="KW-1185">Reference proteome</keyword>
<keyword evidence="3" id="KW-0479">Metal-binding</keyword>
<comment type="cofactor">
    <cofactor evidence="3">
        <name>Zn(2+)</name>
        <dbReference type="ChEBI" id="CHEBI:29105"/>
    </cofactor>
    <text evidence="3">Binds 2 Zn(2+) ions.</text>
</comment>
<reference evidence="8 11" key="2">
    <citation type="submission" date="2019-10" db="EMBL/GenBank/DDBJ databases">
        <title>Characterization of the phylogenetic diversity of two novel species belonging to the genus Bifidobacterium: Bifidobacterium cebidarum sp. nov. and Bifidobacterium leontopitheci sp. nov.</title>
        <authorList>
            <person name="Lugli G.A."/>
            <person name="Duranti S."/>
            <person name="Milani C."/>
            <person name="Turroni F."/>
            <person name="Ventura M."/>
        </authorList>
    </citation>
    <scope>NUCLEOTIDE SEQUENCE [LARGE SCALE GENOMIC DNA]</scope>
    <source>
        <strain evidence="8 11">DSM 100688</strain>
    </source>
</reference>
<keyword evidence="3" id="KW-0862">Zinc</keyword>
<evidence type="ECO:0000313" key="9">
    <source>
        <dbReference type="EMBL" id="NEG71540.1"/>
    </source>
</evidence>
<dbReference type="CDD" id="cd16012">
    <property type="entry name" value="ALP"/>
    <property type="match status" value="1"/>
</dbReference>
<comment type="caution">
    <text evidence="8">The sequence shown here is derived from an EMBL/GenBank/DDBJ whole genome shotgun (WGS) entry which is preliminary data.</text>
</comment>
<dbReference type="InterPro" id="IPR017850">
    <property type="entry name" value="Alkaline_phosphatase_core_sf"/>
</dbReference>
<dbReference type="Proteomes" id="UP000469943">
    <property type="component" value="Unassembled WGS sequence"/>
</dbReference>
<feature type="chain" id="PRO_5036388851" evidence="7">
    <location>
        <begin position="30"/>
        <end position="732"/>
    </location>
</feature>
<evidence type="ECO:0000256" key="1">
    <source>
        <dbReference type="ARBA" id="ARBA00022553"/>
    </source>
</evidence>
<feature type="transmembrane region" description="Helical" evidence="6">
    <location>
        <begin position="705"/>
        <end position="727"/>
    </location>
</feature>
<sequence>MNMKQVAKGAIAALTSVAALGALTAPAFAADGKGVEALSEHGGAQRIAGVYGNAKAKNVILFIGDGMGDSEITVARNYLHGVNGSFDGIDKIGQAGSAPETGVGQYTTFSLGNNSGDSLMAKDKKGQLAGSTTAGVITPVTDSSASGSGWSTGTKTYNNAVDVDVKGNPQLNLIELAKAAGKATGNVTTAEIQDATPAVLESHSTERACYGPQGKWDGKTDTNGDGKIDPATDGNQTKNCLANQLKENGGIGSISEQLLDTRADVTIGGGSKYFNQFGLDGKTLWEQAKDRGFQTVQSGDVAGFKALSEANQGKPVLALLGDGNLPTEFNPSVATKYSADKDANPTVCTPNDKWLGNQGASLADFTDKAIDLLSKNANGAKNGYFLQVEGASIDKQDHNANACGQIGETDDLDKAIQAALAKVDLNNTLVIVTADHAHTSQIVEAQPYYALSTVLKNHDGSKTVISYGTSDEPVYQDADGNPIDNDEYTQGEDGDANTAEKFAGAQGNMSHTGTQLRIAASGPGASRVDGLTDQTDNFYTIANALGLAADKTTQDALSDGAKVAVKKSADGKYTADATGFNGDAVLSYKLTDKASGKVVAQSADNDTNKTPVAGVRVATAQTTEITLPSDFKPAEGANYTLTVTGRQSGKAVAVDFAGAKQSSDQQPGQQNGNGTNGQSGANQQGSQTVAQNSVKNPAAPLGKTGATVLGAVLLALALVAGALCITFSKGRR</sequence>
<proteinExistence type="predicted"/>
<feature type="active site" description="Phosphoserine intermediate" evidence="2">
    <location>
        <position position="143"/>
    </location>
</feature>
<dbReference type="Pfam" id="PF00245">
    <property type="entry name" value="Alk_phosphatase"/>
    <property type="match status" value="1"/>
</dbReference>
<dbReference type="EC" id="3.1.3.1" evidence="9"/>
<keyword evidence="6" id="KW-0472">Membrane</keyword>
<dbReference type="SUPFAM" id="SSF53649">
    <property type="entry name" value="Alkaline phosphatase-like"/>
    <property type="match status" value="1"/>
</dbReference>
<evidence type="ECO:0000256" key="3">
    <source>
        <dbReference type="PIRSR" id="PIRSR601952-2"/>
    </source>
</evidence>
<dbReference type="SMART" id="SM00098">
    <property type="entry name" value="alkPPc"/>
    <property type="match status" value="1"/>
</dbReference>
<keyword evidence="6" id="KW-0812">Transmembrane</keyword>
<feature type="binding site" evidence="3">
    <location>
        <position position="65"/>
    </location>
    <ligand>
        <name>Mg(2+)</name>
        <dbReference type="ChEBI" id="CHEBI:18420"/>
    </ligand>
</feature>
<comment type="cofactor">
    <cofactor evidence="3">
        <name>Mg(2+)</name>
        <dbReference type="ChEBI" id="CHEBI:18420"/>
    </cofactor>
    <text evidence="3">Binds 1 Mg(2+) ion.</text>
</comment>
<feature type="binding site" evidence="3">
    <location>
        <position position="65"/>
    </location>
    <ligand>
        <name>Zn(2+)</name>
        <dbReference type="ChEBI" id="CHEBI:29105"/>
        <label>2</label>
    </ligand>
</feature>
<dbReference type="PANTHER" id="PTHR11596">
    <property type="entry name" value="ALKALINE PHOSPHATASE"/>
    <property type="match status" value="1"/>
</dbReference>
<feature type="binding site" evidence="3">
    <location>
        <position position="435"/>
    </location>
    <ligand>
        <name>Zn(2+)</name>
        <dbReference type="ChEBI" id="CHEBI:29105"/>
        <label>2</label>
    </ligand>
</feature>
<evidence type="ECO:0000256" key="4">
    <source>
        <dbReference type="PIRSR" id="PIRSR601952-3"/>
    </source>
</evidence>
<dbReference type="NCBIfam" id="NF007810">
    <property type="entry name" value="PRK10518.1"/>
    <property type="match status" value="1"/>
</dbReference>
<feature type="binding site" evidence="3">
    <location>
        <position position="196"/>
    </location>
    <ligand>
        <name>Mg(2+)</name>
        <dbReference type="ChEBI" id="CHEBI:18420"/>
    </ligand>
</feature>
<gene>
    <name evidence="9" type="primary">phoA</name>
    <name evidence="8" type="ORF">DSM100688_0993</name>
    <name evidence="9" type="ORF">GFD24_04785</name>
</gene>
<evidence type="ECO:0000256" key="7">
    <source>
        <dbReference type="SAM" id="SignalP"/>
    </source>
</evidence>
<feature type="signal peptide" evidence="7">
    <location>
        <begin position="1"/>
        <end position="29"/>
    </location>
</feature>
<feature type="region of interest" description="Disordered" evidence="5">
    <location>
        <begin position="658"/>
        <end position="696"/>
    </location>
</feature>
<evidence type="ECO:0000313" key="10">
    <source>
        <dbReference type="Proteomes" id="UP000469943"/>
    </source>
</evidence>
<dbReference type="GO" id="GO:0004035">
    <property type="term" value="F:alkaline phosphatase activity"/>
    <property type="evidence" value="ECO:0007669"/>
    <property type="project" value="UniProtKB-EC"/>
</dbReference>
<name>A0A6L4X1N4_9BIFI</name>
<dbReference type="EMBL" id="WHZX01000003">
    <property type="protein sequence ID" value="NEG71540.1"/>
    <property type="molecule type" value="Genomic_DNA"/>
</dbReference>
<dbReference type="EMBL" id="WBSM01000003">
    <property type="protein sequence ID" value="KAB8288426.1"/>
    <property type="molecule type" value="Genomic_DNA"/>
</dbReference>
<protein>
    <submittedName>
        <fullName evidence="8">Alkaline phosphatase</fullName>
        <ecNumber evidence="9">3.1.3.1</ecNumber>
    </submittedName>
</protein>
<keyword evidence="6" id="KW-1133">Transmembrane helix</keyword>
<dbReference type="PANTHER" id="PTHR11596:SF5">
    <property type="entry name" value="ALKALINE PHOSPHATASE"/>
    <property type="match status" value="1"/>
</dbReference>
<keyword evidence="1" id="KW-0597">Phosphoprotein</keyword>
<accession>A0A6L4X1N4</accession>
<feature type="binding site" evidence="3">
    <location>
        <position position="398"/>
    </location>
    <ligand>
        <name>Zn(2+)</name>
        <dbReference type="ChEBI" id="CHEBI:29105"/>
        <label>2</label>
    </ligand>
</feature>
<keyword evidence="7" id="KW-0732">Signal</keyword>
<feature type="binding site" evidence="3">
    <location>
        <position position="394"/>
    </location>
    <ligand>
        <name>Zn(2+)</name>
        <dbReference type="ChEBI" id="CHEBI:29105"/>
        <label>2</label>
    </ligand>
</feature>
<keyword evidence="3" id="KW-0460">Magnesium</keyword>
<feature type="compositionally biased region" description="Low complexity" evidence="5">
    <location>
        <begin position="661"/>
        <end position="687"/>
    </location>
</feature>
<evidence type="ECO:0000256" key="6">
    <source>
        <dbReference type="SAM" id="Phobius"/>
    </source>
</evidence>
<dbReference type="OrthoDB" id="9794455at2"/>
<feature type="binding site" evidence="3">
    <location>
        <position position="389"/>
    </location>
    <ligand>
        <name>Mg(2+)</name>
        <dbReference type="ChEBI" id="CHEBI:18420"/>
    </ligand>
</feature>
<dbReference type="AlphaFoldDB" id="A0A6L4X1N4"/>
<dbReference type="Gene3D" id="3.40.720.10">
    <property type="entry name" value="Alkaline Phosphatase, subunit A"/>
    <property type="match status" value="1"/>
</dbReference>
<evidence type="ECO:0000256" key="5">
    <source>
        <dbReference type="SAM" id="MobiDB-lite"/>
    </source>
</evidence>
<feature type="binding site" evidence="3">
    <location>
        <position position="511"/>
    </location>
    <ligand>
        <name>Zn(2+)</name>
        <dbReference type="ChEBI" id="CHEBI:29105"/>
        <label>2</label>
    </ligand>
</feature>